<keyword evidence="4" id="KW-1185">Reference proteome</keyword>
<feature type="compositionally biased region" description="Gly residues" evidence="2">
    <location>
        <begin position="976"/>
        <end position="985"/>
    </location>
</feature>
<gene>
    <name evidence="3" type="ORF">C2E21_6065</name>
</gene>
<dbReference type="PANTHER" id="PTHR11787">
    <property type="entry name" value="RAB GDP-DISSOCIATION INHIBITOR"/>
    <property type="match status" value="1"/>
</dbReference>
<dbReference type="GO" id="GO:0005092">
    <property type="term" value="F:GDP-dissociation inhibitor activity"/>
    <property type="evidence" value="ECO:0007669"/>
    <property type="project" value="InterPro"/>
</dbReference>
<feature type="compositionally biased region" description="Low complexity" evidence="2">
    <location>
        <begin position="146"/>
        <end position="200"/>
    </location>
</feature>
<feature type="region of interest" description="Disordered" evidence="2">
    <location>
        <begin position="91"/>
        <end position="113"/>
    </location>
</feature>
<dbReference type="EMBL" id="LHPG02000011">
    <property type="protein sequence ID" value="PRW45613.1"/>
    <property type="molecule type" value="Genomic_DNA"/>
</dbReference>
<dbReference type="SUPFAM" id="SSF51905">
    <property type="entry name" value="FAD/NAD(P)-binding domain"/>
    <property type="match status" value="1"/>
</dbReference>
<proteinExistence type="inferred from homology"/>
<comment type="caution">
    <text evidence="3">The sequence shown here is derived from an EMBL/GenBank/DDBJ whole genome shotgun (WGS) entry which is preliminary data.</text>
</comment>
<dbReference type="GO" id="GO:0005634">
    <property type="term" value="C:nucleus"/>
    <property type="evidence" value="ECO:0007669"/>
    <property type="project" value="TreeGrafter"/>
</dbReference>
<dbReference type="InterPro" id="IPR018203">
    <property type="entry name" value="GDP_dissociation_inhibitor"/>
</dbReference>
<evidence type="ECO:0000313" key="4">
    <source>
        <dbReference type="Proteomes" id="UP000239899"/>
    </source>
</evidence>
<dbReference type="Gene3D" id="3.50.50.60">
    <property type="entry name" value="FAD/NAD(P)-binding domain"/>
    <property type="match status" value="2"/>
</dbReference>
<protein>
    <submittedName>
        <fullName evidence="3">Rab s geranylgeranyltransferase component A 2</fullName>
    </submittedName>
</protein>
<accession>A0A2P6TMP4</accession>
<sequence>MKPKPGGVRSRLAHSTALLAVCLLIGSRLASLSRFRPAGEPPGAPAFAAAAQDRVTLLAGRLGNDEEHWSVPQPDVLAEQVAQLRPGGLADVPAEQRQPGAAQHHGADQMDRDVDEYEQQFEGAAAQQGVALPSAGEAPQQDEQPAHTAAAAQAEGDVQQQDQVQQQQQAAEPEQPGEQQQPEQQPPEQQATGPAAGAQAHQEQQPANLQQQDEGTDGTVQAQQQAQQAQPPPQRQQQQQQQQAQQQQQPRQQQAQQQVQPQLRCAVINNVSTHLDVAAGLAWALQEAGCSVTCYLHHATQGIQDVMSQWYRGRYSPMAAILQDAPQYDILVVATMSLPPAPASLGLREIMLGQPQLPPPPPHQRVALVVHNPDHLLGAIDPRRRDYDSFFEAASHPAVLAQLKARGERLLLVGHKPRHGLPPMPKHLNGFVEVAADLMFELYYNTLTSCRAILTAFGSDGYVINKTSSTIAAAIHLEVPLLTEERVLDAYPFLDRTAAFVYDSGLRAPNVAKLASEERGPAASAGAMEGAPALIEPSEFDLVVIGTGLPESIVAAAAAKAGRSVLQLDPCAHYGGAWASLRLNELETLLQPAGDTAAAAAAEANGSGLVADGAASSSGSSDAGADAAERQAEAAAAAAAAGIAGAEVWRRPGAELGAVQQYSLDLAPKVMYGAGPTIHLLLGSGAHHYLEFKLVQGSYMLETPPAGANPSAAAQMRSVPSSRADVFKDRQLSPLQKRSLMRFLKAAAEALEGEGPLKDAFDEQPITALLEQQGLDRQLQQSLLYGVLLDEGVCPVSNPGSSSGSSGGTGGSSGGTAEPGHAAVTQQRPAQQQQQQQGMTAAEGLEQLRLFVQSAGRYGPDTGPFLTPLYGCGELPQAFCRSAAVAGAVQVLRCGIEGLSFDEHTFSCDGVELTGGQIIRCQQLAAGAPALHEWLATFQPAAATRRTRRCCAILDGPPVPGEQQSLVAVLPASGSSGSGGSGSNGGSSPAVPRRPQSAGEEGDVDGTAGAAGDAEADSDDEALAALQAALRQVARDGAPAAAADGAADGAAGQGDAAEEQS</sequence>
<reference evidence="3 4" key="1">
    <citation type="journal article" date="2018" name="Plant J.">
        <title>Genome sequences of Chlorella sorokiniana UTEX 1602 and Micractinium conductrix SAG 241.80: implications to maltose excretion by a green alga.</title>
        <authorList>
            <person name="Arriola M.B."/>
            <person name="Velmurugan N."/>
            <person name="Zhang Y."/>
            <person name="Plunkett M.H."/>
            <person name="Hondzo H."/>
            <person name="Barney B.M."/>
        </authorList>
    </citation>
    <scope>NUCLEOTIDE SEQUENCE [LARGE SCALE GENOMIC DNA]</scope>
    <source>
        <strain evidence="4">UTEX 1602</strain>
    </source>
</reference>
<dbReference type="PRINTS" id="PR00891">
    <property type="entry name" value="RABGDIREP"/>
</dbReference>
<dbReference type="Gene3D" id="3.30.519.10">
    <property type="entry name" value="Guanine Nucleotide Dissociation Inhibitor, domain 2"/>
    <property type="match status" value="1"/>
</dbReference>
<feature type="compositionally biased region" description="Low complexity" evidence="2">
    <location>
        <begin position="826"/>
        <end position="837"/>
    </location>
</feature>
<dbReference type="Proteomes" id="UP000239899">
    <property type="component" value="Unassembled WGS sequence"/>
</dbReference>
<dbReference type="InterPro" id="IPR036188">
    <property type="entry name" value="FAD/NAD-bd_sf"/>
</dbReference>
<feature type="compositionally biased region" description="Polar residues" evidence="2">
    <location>
        <begin position="201"/>
        <end position="213"/>
    </location>
</feature>
<feature type="compositionally biased region" description="Low complexity" evidence="2">
    <location>
        <begin position="1023"/>
        <end position="1055"/>
    </location>
</feature>
<feature type="compositionally biased region" description="Gly residues" evidence="2">
    <location>
        <begin position="805"/>
        <end position="814"/>
    </location>
</feature>
<dbReference type="GO" id="GO:0016740">
    <property type="term" value="F:transferase activity"/>
    <property type="evidence" value="ECO:0007669"/>
    <property type="project" value="UniProtKB-KW"/>
</dbReference>
<feature type="region of interest" description="Disordered" evidence="2">
    <location>
        <begin position="971"/>
        <end position="1061"/>
    </location>
</feature>
<dbReference type="OrthoDB" id="9446342at2759"/>
<dbReference type="GO" id="GO:0007264">
    <property type="term" value="P:small GTPase-mediated signal transduction"/>
    <property type="evidence" value="ECO:0007669"/>
    <property type="project" value="InterPro"/>
</dbReference>
<comment type="similarity">
    <text evidence="1">Belongs to the Rab GDI family.</text>
</comment>
<evidence type="ECO:0000256" key="1">
    <source>
        <dbReference type="ARBA" id="ARBA00005593"/>
    </source>
</evidence>
<evidence type="ECO:0000313" key="3">
    <source>
        <dbReference type="EMBL" id="PRW45613.1"/>
    </source>
</evidence>
<organism evidence="3 4">
    <name type="scientific">Chlorella sorokiniana</name>
    <name type="common">Freshwater green alga</name>
    <dbReference type="NCBI Taxonomy" id="3076"/>
    <lineage>
        <taxon>Eukaryota</taxon>
        <taxon>Viridiplantae</taxon>
        <taxon>Chlorophyta</taxon>
        <taxon>core chlorophytes</taxon>
        <taxon>Trebouxiophyceae</taxon>
        <taxon>Chlorellales</taxon>
        <taxon>Chlorellaceae</taxon>
        <taxon>Chlorella clade</taxon>
        <taxon>Chlorella</taxon>
    </lineage>
</organism>
<feature type="region of interest" description="Disordered" evidence="2">
    <location>
        <begin position="798"/>
        <end position="839"/>
    </location>
</feature>
<dbReference type="GO" id="GO:0005829">
    <property type="term" value="C:cytosol"/>
    <property type="evidence" value="ECO:0007669"/>
    <property type="project" value="TreeGrafter"/>
</dbReference>
<evidence type="ECO:0000256" key="2">
    <source>
        <dbReference type="SAM" id="MobiDB-lite"/>
    </source>
</evidence>
<dbReference type="GO" id="GO:0016192">
    <property type="term" value="P:vesicle-mediated transport"/>
    <property type="evidence" value="ECO:0007669"/>
    <property type="project" value="TreeGrafter"/>
</dbReference>
<dbReference type="GO" id="GO:0005968">
    <property type="term" value="C:Rab-protein geranylgeranyltransferase complex"/>
    <property type="evidence" value="ECO:0007669"/>
    <property type="project" value="TreeGrafter"/>
</dbReference>
<feature type="compositionally biased region" description="Low complexity" evidence="2">
    <location>
        <begin position="220"/>
        <end position="255"/>
    </location>
</feature>
<feature type="region of interest" description="Disordered" evidence="2">
    <location>
        <begin position="126"/>
        <end position="255"/>
    </location>
</feature>
<dbReference type="PANTHER" id="PTHR11787:SF4">
    <property type="entry name" value="CHM, RAB ESCORT PROTEIN 1"/>
    <property type="match status" value="1"/>
</dbReference>
<name>A0A2P6TMP4_CHLSO</name>
<dbReference type="Pfam" id="PF00996">
    <property type="entry name" value="GDI"/>
    <property type="match status" value="3"/>
</dbReference>
<dbReference type="AlphaFoldDB" id="A0A2P6TMP4"/>
<dbReference type="STRING" id="3076.A0A2P6TMP4"/>